<dbReference type="EMBL" id="BSYI01000005">
    <property type="protein sequence ID" value="GMG81738.1"/>
    <property type="molecule type" value="Genomic_DNA"/>
</dbReference>
<gene>
    <name evidence="3" type="ORF">LNKW23_09510</name>
</gene>
<keyword evidence="4" id="KW-1185">Reference proteome</keyword>
<dbReference type="InterPro" id="IPR009936">
    <property type="entry name" value="DUF1468"/>
</dbReference>
<evidence type="ECO:0000313" key="4">
    <source>
        <dbReference type="Proteomes" id="UP001239909"/>
    </source>
</evidence>
<reference evidence="3 4" key="1">
    <citation type="submission" date="2023-04" db="EMBL/GenBank/DDBJ databases">
        <title>Marinoamorphus aggregata gen. nov., sp. Nov., isolate from tissue of brittle star Ophioplocus japonicus.</title>
        <authorList>
            <person name="Kawano K."/>
            <person name="Sawayama S."/>
            <person name="Nakagawa S."/>
        </authorList>
    </citation>
    <scope>NUCLEOTIDE SEQUENCE [LARGE SCALE GENOMIC DNA]</scope>
    <source>
        <strain evidence="3 4">NKW23</strain>
    </source>
</reference>
<organism evidence="3 4">
    <name type="scientific">Paralimibaculum aggregatum</name>
    <dbReference type="NCBI Taxonomy" id="3036245"/>
    <lineage>
        <taxon>Bacteria</taxon>
        <taxon>Pseudomonadati</taxon>
        <taxon>Pseudomonadota</taxon>
        <taxon>Alphaproteobacteria</taxon>
        <taxon>Rhodobacterales</taxon>
        <taxon>Paracoccaceae</taxon>
        <taxon>Paralimibaculum</taxon>
    </lineage>
</organism>
<evidence type="ECO:0000313" key="3">
    <source>
        <dbReference type="EMBL" id="GMG81738.1"/>
    </source>
</evidence>
<accession>A0ABQ6LEH0</accession>
<feature type="transmembrane region" description="Helical" evidence="1">
    <location>
        <begin position="143"/>
        <end position="165"/>
    </location>
</feature>
<sequence length="174" mass="18120">MMRPTHDRALGLGIAGFSAALIFWAVPGYVVSPEGGSLVLRPDFWPTILGWLLLGAGLAVALQGAVASRAAPDPAAAAADPADPADAELAAAARGGLWRLAGLLVLLIGIAFLAERFGLVWASVIGFWALVAMVRAERPWLGLVVGVVLPLLLYAFFAKFAGVPIPQGVYVRLP</sequence>
<feature type="transmembrane region" description="Helical" evidence="1">
    <location>
        <begin position="12"/>
        <end position="32"/>
    </location>
</feature>
<dbReference type="Pfam" id="PF07331">
    <property type="entry name" value="TctB"/>
    <property type="match status" value="1"/>
</dbReference>
<feature type="transmembrane region" description="Helical" evidence="1">
    <location>
        <begin position="96"/>
        <end position="113"/>
    </location>
</feature>
<feature type="domain" description="DUF1468" evidence="2">
    <location>
        <begin position="9"/>
        <end position="166"/>
    </location>
</feature>
<evidence type="ECO:0000256" key="1">
    <source>
        <dbReference type="SAM" id="Phobius"/>
    </source>
</evidence>
<keyword evidence="1" id="KW-0812">Transmembrane</keyword>
<dbReference type="Proteomes" id="UP001239909">
    <property type="component" value="Unassembled WGS sequence"/>
</dbReference>
<dbReference type="RefSeq" id="WP_285670454.1">
    <property type="nucleotide sequence ID" value="NZ_BSYI01000005.1"/>
</dbReference>
<protein>
    <recommendedName>
        <fullName evidence="2">DUF1468 domain-containing protein</fullName>
    </recommendedName>
</protein>
<feature type="transmembrane region" description="Helical" evidence="1">
    <location>
        <begin position="44"/>
        <end position="62"/>
    </location>
</feature>
<feature type="transmembrane region" description="Helical" evidence="1">
    <location>
        <begin position="119"/>
        <end position="136"/>
    </location>
</feature>
<keyword evidence="1" id="KW-1133">Transmembrane helix</keyword>
<keyword evidence="1" id="KW-0472">Membrane</keyword>
<name>A0ABQ6LEH0_9RHOB</name>
<proteinExistence type="predicted"/>
<evidence type="ECO:0000259" key="2">
    <source>
        <dbReference type="Pfam" id="PF07331"/>
    </source>
</evidence>
<comment type="caution">
    <text evidence="3">The sequence shown here is derived from an EMBL/GenBank/DDBJ whole genome shotgun (WGS) entry which is preliminary data.</text>
</comment>